<proteinExistence type="predicted"/>
<reference evidence="1" key="2">
    <citation type="submission" date="2014-03" db="EMBL/GenBank/DDBJ databases">
        <title>Candidatus Competibacter-lineage genomes retrieved from metagenomes reveal functional metabolic diversity.</title>
        <authorList>
            <person name="McIlroy S.J."/>
            <person name="Albertsen M."/>
            <person name="Andresen E.K."/>
            <person name="Saunders A.M."/>
            <person name="Kristiansen R."/>
            <person name="Stokholm-Bjerregaard M."/>
            <person name="Nielsen K.L."/>
            <person name="Nielsen P.H."/>
        </authorList>
    </citation>
    <scope>NUCLEOTIDE SEQUENCE</scope>
    <source>
        <strain evidence="1">Run_A_D11</strain>
    </source>
</reference>
<comment type="caution">
    <text evidence="1">The sequence shown here is derived from an EMBL/GenBank/DDBJ whole genome shotgun (WGS) entry which is preliminary data.</text>
</comment>
<evidence type="ECO:0000313" key="1">
    <source>
        <dbReference type="EMBL" id="CDI02338.1"/>
    </source>
</evidence>
<protein>
    <submittedName>
        <fullName evidence="1">Uncharacterized protein</fullName>
    </submittedName>
</protein>
<gene>
    <name evidence="1" type="ORF">BN873_30002</name>
</gene>
<reference evidence="1" key="1">
    <citation type="submission" date="2013-07" db="EMBL/GenBank/DDBJ databases">
        <authorList>
            <person name="McIlroy S."/>
        </authorList>
    </citation>
    <scope>NUCLEOTIDE SEQUENCE [LARGE SCALE GENOMIC DNA]</scope>
    <source>
        <strain evidence="1">Run_A_D11</strain>
    </source>
</reference>
<organism evidence="1 2">
    <name type="scientific">Candidatus Competibacter denitrificans Run_A_D11</name>
    <dbReference type="NCBI Taxonomy" id="1400863"/>
    <lineage>
        <taxon>Bacteria</taxon>
        <taxon>Pseudomonadati</taxon>
        <taxon>Pseudomonadota</taxon>
        <taxon>Gammaproteobacteria</taxon>
        <taxon>Candidatus Competibacteraceae</taxon>
        <taxon>Candidatus Competibacter</taxon>
    </lineage>
</organism>
<dbReference type="RefSeq" id="WP_048672425.1">
    <property type="nucleotide sequence ID" value="NZ_CBTJ020000036.1"/>
</dbReference>
<name>W6MCZ4_9GAMM</name>
<keyword evidence="2" id="KW-1185">Reference proteome</keyword>
<accession>W6MCZ4</accession>
<dbReference type="Proteomes" id="UP000035760">
    <property type="component" value="Unassembled WGS sequence"/>
</dbReference>
<sequence>MAKQYAPHIERLLAVAASGKLLAVGGRRDAVGVNNSSVHLLQLPKLNTRFSAPTTYQFQHLLARTSTSIE</sequence>
<dbReference type="AlphaFoldDB" id="W6MCZ4"/>
<evidence type="ECO:0000313" key="2">
    <source>
        <dbReference type="Proteomes" id="UP000035760"/>
    </source>
</evidence>
<dbReference type="EMBL" id="CBTJ020000036">
    <property type="protein sequence ID" value="CDI02338.1"/>
    <property type="molecule type" value="Genomic_DNA"/>
</dbReference>
<dbReference type="STRING" id="1400863.BN873_30002"/>